<proteinExistence type="predicted"/>
<evidence type="ECO:0000313" key="1">
    <source>
        <dbReference type="EMBL" id="OBZ83249.1"/>
    </source>
</evidence>
<dbReference type="Proteomes" id="UP000093000">
    <property type="component" value="Unassembled WGS sequence"/>
</dbReference>
<dbReference type="AlphaFoldDB" id="A0A1C7N3N7"/>
<name>A0A1C7N3N7_9FUNG</name>
<reference evidence="1 2" key="1">
    <citation type="submission" date="2016-03" db="EMBL/GenBank/DDBJ databases">
        <title>Choanephora cucurbitarum.</title>
        <authorList>
            <person name="Min B."/>
            <person name="Park H."/>
            <person name="Park J.-H."/>
            <person name="Shin H.-D."/>
            <person name="Choi I.-G."/>
        </authorList>
    </citation>
    <scope>NUCLEOTIDE SEQUENCE [LARGE SCALE GENOMIC DNA]</scope>
    <source>
        <strain evidence="1 2">KUS-F28377</strain>
    </source>
</reference>
<sequence length="280" mass="32446">MFQQLASYVHTMDHVILKIGEIPNRIGLFQALQRFQWQGHTDTQIDGFMFEHDSSKSKYSVLDSRCNVDEFQFTHENIAYLNQLDEFNFDISQYDSESRISDVHHQILSHCKRLRKLSIDFSSLEYFEIPGLPVTSLSLGPYGTSPELLSQFSYMLPCLEEVEILQFFHDDHYEEPTGGFSIEILLPVTSLAKLKIEMIDCVDINVFYLQLSQSGIESTHQLCGTTFYETEMNICEEREPSNKAANLKLTCEAIQQLEIICHLERYPPARTHFIYSSDRT</sequence>
<dbReference type="InParanoid" id="A0A1C7N3N7"/>
<gene>
    <name evidence="1" type="ORF">A0J61_08701</name>
</gene>
<comment type="caution">
    <text evidence="1">The sequence shown here is derived from an EMBL/GenBank/DDBJ whole genome shotgun (WGS) entry which is preliminary data.</text>
</comment>
<evidence type="ECO:0008006" key="3">
    <source>
        <dbReference type="Google" id="ProtNLM"/>
    </source>
</evidence>
<protein>
    <recommendedName>
        <fullName evidence="3">F-box domain-containing protein</fullName>
    </recommendedName>
</protein>
<organism evidence="1 2">
    <name type="scientific">Choanephora cucurbitarum</name>
    <dbReference type="NCBI Taxonomy" id="101091"/>
    <lineage>
        <taxon>Eukaryota</taxon>
        <taxon>Fungi</taxon>
        <taxon>Fungi incertae sedis</taxon>
        <taxon>Mucoromycota</taxon>
        <taxon>Mucoromycotina</taxon>
        <taxon>Mucoromycetes</taxon>
        <taxon>Mucorales</taxon>
        <taxon>Mucorineae</taxon>
        <taxon>Choanephoraceae</taxon>
        <taxon>Choanephoroideae</taxon>
        <taxon>Choanephora</taxon>
    </lineage>
</organism>
<keyword evidence="2" id="KW-1185">Reference proteome</keyword>
<dbReference type="EMBL" id="LUGH01000695">
    <property type="protein sequence ID" value="OBZ83249.1"/>
    <property type="molecule type" value="Genomic_DNA"/>
</dbReference>
<accession>A0A1C7N3N7</accession>
<evidence type="ECO:0000313" key="2">
    <source>
        <dbReference type="Proteomes" id="UP000093000"/>
    </source>
</evidence>